<evidence type="ECO:0000313" key="2">
    <source>
        <dbReference type="EMBL" id="CCC92301.1"/>
    </source>
</evidence>
<dbReference type="AlphaFoldDB" id="G0USD8"/>
<dbReference type="EMBL" id="HE575321">
    <property type="protein sequence ID" value="CCC92301.1"/>
    <property type="molecule type" value="Genomic_DNA"/>
</dbReference>
<gene>
    <name evidence="2" type="ORF">TCIL3000_8_5230</name>
</gene>
<evidence type="ECO:0000256" key="1">
    <source>
        <dbReference type="SAM" id="MobiDB-lite"/>
    </source>
</evidence>
<feature type="region of interest" description="Disordered" evidence="1">
    <location>
        <begin position="107"/>
        <end position="130"/>
    </location>
</feature>
<proteinExistence type="predicted"/>
<name>G0USD8_TRYCI</name>
<accession>G0USD8</accession>
<protein>
    <submittedName>
        <fullName evidence="2">Uncharacterized protein</fullName>
    </submittedName>
</protein>
<organism evidence="2">
    <name type="scientific">Trypanosoma congolense (strain IL3000)</name>
    <dbReference type="NCBI Taxonomy" id="1068625"/>
    <lineage>
        <taxon>Eukaryota</taxon>
        <taxon>Discoba</taxon>
        <taxon>Euglenozoa</taxon>
        <taxon>Kinetoplastea</taxon>
        <taxon>Metakinetoplastina</taxon>
        <taxon>Trypanosomatida</taxon>
        <taxon>Trypanosomatidae</taxon>
        <taxon>Trypanosoma</taxon>
        <taxon>Nannomonas</taxon>
    </lineage>
</organism>
<reference evidence="2" key="1">
    <citation type="journal article" date="2012" name="Proc. Natl. Acad. Sci. U.S.A.">
        <title>Antigenic diversity is generated by distinct evolutionary mechanisms in African trypanosome species.</title>
        <authorList>
            <person name="Jackson A.P."/>
            <person name="Berry A."/>
            <person name="Aslett M."/>
            <person name="Allison H.C."/>
            <person name="Burton P."/>
            <person name="Vavrova-Anderson J."/>
            <person name="Brown R."/>
            <person name="Browne H."/>
            <person name="Corton N."/>
            <person name="Hauser H."/>
            <person name="Gamble J."/>
            <person name="Gilderthorp R."/>
            <person name="Marcello L."/>
            <person name="McQuillan J."/>
            <person name="Otto T.D."/>
            <person name="Quail M.A."/>
            <person name="Sanders M.J."/>
            <person name="van Tonder A."/>
            <person name="Ginger M.L."/>
            <person name="Field M.C."/>
            <person name="Barry J.D."/>
            <person name="Hertz-Fowler C."/>
            <person name="Berriman M."/>
        </authorList>
    </citation>
    <scope>NUCLEOTIDE SEQUENCE</scope>
    <source>
        <strain evidence="2">IL3000</strain>
    </source>
</reference>
<sequence>MSFNVQWGVFSVQDILSPVKGTTKHLAVRYSAVRANAVFFMGLTPLFFVASRSSFSSENGVTNRCIMPYIAPNLGCLPLRRALHHFMDEAPTSILWSCKMPCLHKRERPPVALGPKKFKQSQLGPSRPSH</sequence>